<evidence type="ECO:0000313" key="9">
    <source>
        <dbReference type="Proteomes" id="UP000095495"/>
    </source>
</evidence>
<dbReference type="SUPFAM" id="SSF54001">
    <property type="entry name" value="Cysteine proteinases"/>
    <property type="match status" value="1"/>
</dbReference>
<evidence type="ECO:0000256" key="1">
    <source>
        <dbReference type="ARBA" id="ARBA00007074"/>
    </source>
</evidence>
<feature type="compositionally biased region" description="Basic and acidic residues" evidence="5">
    <location>
        <begin position="107"/>
        <end position="118"/>
    </location>
</feature>
<evidence type="ECO:0000256" key="5">
    <source>
        <dbReference type="SAM" id="MobiDB-lite"/>
    </source>
</evidence>
<feature type="transmembrane region" description="Helical" evidence="6">
    <location>
        <begin position="417"/>
        <end position="436"/>
    </location>
</feature>
<name>A0A173UU39_9FIRM</name>
<dbReference type="GO" id="GO:0006508">
    <property type="term" value="P:proteolysis"/>
    <property type="evidence" value="ECO:0007669"/>
    <property type="project" value="UniProtKB-KW"/>
</dbReference>
<proteinExistence type="inferred from homology"/>
<dbReference type="InterPro" id="IPR038765">
    <property type="entry name" value="Papain-like_cys_pep_sf"/>
</dbReference>
<dbReference type="InterPro" id="IPR016047">
    <property type="entry name" value="M23ase_b-sheet_dom"/>
</dbReference>
<sequence>MAEKRQKKQAAKAFEKETFSKDKEVTGVKHIEHRQDNTFSVENQFSASEKPVSNLPRDANHGSRTGKATSGHSVQKSEFNTGTEYRKNNKKKYYRQQQQDTSGHNVQKSEAEAEKTFLKENSFINEENGNATNFHTEDADSFQDNYHVRNTYQRSEEKGKYHKRRVQREHAHRERAKSENAKQSDYGDLQTKDATFSQGQADEFTDQKVQKAFDKSEKNRRKLQKAKDKMPTKRQYEMKRVFDEQTGKAKYVVVPVEVEKPFKPDGLGKTAVHKLQTENMYFVHRKIAETEKDNSAVEGAHKTEQRAEDIYHYIKYHRKSKAQRKRDRLERLHKKQVTVDMKLEYEKFISENPHLKGNSPKKQLQRQLQKQRIKREYAKARRAGAEAKTAKETFTKTANAATGIAKKLQEIATKNKTLIITVGIFALLLIMIMSALSSCGSMFTGTVTTTMASTYLSLPAEIDAADLSFTEKEMELQNKIDRIETDYPGYDEYDYNLGAIGHDPYTLISYLSAVHTEFTAAGIESEIQELFDAMYSLTTEEVEETRTRTVTKTGTRIVTNPDGTTRTEEYEYEEEEEYTVTILRVTLTVTPLESIVAGRMDSEQTEIFGAYTETKGGLQVFASPVDYYWYYYISSYYGYRKNPNTGAEELHRGVDIAVPTGTFVYAAHDGTVTEATYDSYYGNYVVITDSKGYTTKYAHMDSLNVSAGQSVKKGDNIGKSGNTGSSTGSHLHIECLYNGEYYNPLFYFEAGEQTIYGETTGGTGGGTSNVIPPESYDDATVQTLMREANRYLGMPYTFGGTAPASFDCSGFVCWVFSNSGVHNLPRTTAQGIYDQCTPVSAADAKAGDIIFFTGTYNAGRPVTHVGIYCGNGTMVHCGDPIQYTSINTSYWQSHFYGFGRLN</sequence>
<dbReference type="EC" id="3.4.-.-" evidence="8"/>
<reference evidence="8 9" key="1">
    <citation type="submission" date="2015-09" db="EMBL/GenBank/DDBJ databases">
        <authorList>
            <consortium name="Pathogen Informatics"/>
        </authorList>
    </citation>
    <scope>NUCLEOTIDE SEQUENCE [LARGE SCALE GENOMIC DNA]</scope>
    <source>
        <strain evidence="8 9">2789STDY5608863</strain>
    </source>
</reference>
<gene>
    <name evidence="8" type="primary">iap_2</name>
    <name evidence="8" type="ORF">ERS852420_03271</name>
</gene>
<dbReference type="SUPFAM" id="SSF51261">
    <property type="entry name" value="Duplicated hybrid motif"/>
    <property type="match status" value="1"/>
</dbReference>
<dbReference type="NCBIfam" id="NF045974">
    <property type="entry name" value="conju_CD1108"/>
    <property type="match status" value="1"/>
</dbReference>
<keyword evidence="6" id="KW-0472">Membrane</keyword>
<organism evidence="8 9">
    <name type="scientific">Roseburia faecis</name>
    <dbReference type="NCBI Taxonomy" id="301302"/>
    <lineage>
        <taxon>Bacteria</taxon>
        <taxon>Bacillati</taxon>
        <taxon>Bacillota</taxon>
        <taxon>Clostridia</taxon>
        <taxon>Lachnospirales</taxon>
        <taxon>Lachnospiraceae</taxon>
        <taxon>Roseburia</taxon>
    </lineage>
</organism>
<keyword evidence="3 8" id="KW-0378">Hydrolase</keyword>
<accession>A0A173UU39</accession>
<keyword evidence="6" id="KW-0812">Transmembrane</keyword>
<feature type="compositionally biased region" description="Basic and acidic residues" evidence="5">
    <location>
        <begin position="13"/>
        <end position="36"/>
    </location>
</feature>
<dbReference type="InterPro" id="IPR011055">
    <property type="entry name" value="Dup_hybrid_motif"/>
</dbReference>
<evidence type="ECO:0000256" key="6">
    <source>
        <dbReference type="SAM" id="Phobius"/>
    </source>
</evidence>
<evidence type="ECO:0000256" key="2">
    <source>
        <dbReference type="ARBA" id="ARBA00022670"/>
    </source>
</evidence>
<dbReference type="CDD" id="cd12797">
    <property type="entry name" value="M23_peptidase"/>
    <property type="match status" value="1"/>
</dbReference>
<evidence type="ECO:0000256" key="4">
    <source>
        <dbReference type="ARBA" id="ARBA00022807"/>
    </source>
</evidence>
<dbReference type="InterPro" id="IPR000064">
    <property type="entry name" value="NLP_P60_dom"/>
</dbReference>
<protein>
    <submittedName>
        <fullName evidence="8">Probable endopeptidase p60</fullName>
        <ecNumber evidence="8">3.4.-.-</ecNumber>
    </submittedName>
</protein>
<comment type="similarity">
    <text evidence="1">Belongs to the peptidase C40 family.</text>
</comment>
<feature type="compositionally biased region" description="Polar residues" evidence="5">
    <location>
        <begin position="62"/>
        <end position="83"/>
    </location>
</feature>
<feature type="compositionally biased region" description="Polar residues" evidence="5">
    <location>
        <begin position="142"/>
        <end position="153"/>
    </location>
</feature>
<dbReference type="PANTHER" id="PTHR47053">
    <property type="entry name" value="MUREIN DD-ENDOPEPTIDASE MEPH-RELATED"/>
    <property type="match status" value="1"/>
</dbReference>
<feature type="compositionally biased region" description="Polar residues" evidence="5">
    <location>
        <begin position="37"/>
        <end position="47"/>
    </location>
</feature>
<feature type="compositionally biased region" description="Basic and acidic residues" evidence="5">
    <location>
        <begin position="168"/>
        <end position="182"/>
    </location>
</feature>
<dbReference type="Pfam" id="PF01551">
    <property type="entry name" value="Peptidase_M23"/>
    <property type="match status" value="1"/>
</dbReference>
<keyword evidence="6" id="KW-1133">Transmembrane helix</keyword>
<dbReference type="InterPro" id="IPR051202">
    <property type="entry name" value="Peptidase_C40"/>
</dbReference>
<feature type="compositionally biased region" description="Polar residues" evidence="5">
    <location>
        <begin position="122"/>
        <end position="134"/>
    </location>
</feature>
<dbReference type="Pfam" id="PF00877">
    <property type="entry name" value="NLPC_P60"/>
    <property type="match status" value="1"/>
</dbReference>
<dbReference type="AlphaFoldDB" id="A0A173UU39"/>
<dbReference type="Gene3D" id="3.90.1720.10">
    <property type="entry name" value="endopeptidase domain like (from Nostoc punctiforme)"/>
    <property type="match status" value="1"/>
</dbReference>
<feature type="domain" description="NlpC/P60" evidence="7">
    <location>
        <begin position="778"/>
        <end position="902"/>
    </location>
</feature>
<dbReference type="PROSITE" id="PS51935">
    <property type="entry name" value="NLPC_P60"/>
    <property type="match status" value="1"/>
</dbReference>
<dbReference type="EMBL" id="CYXV01000019">
    <property type="protein sequence ID" value="CUN18334.1"/>
    <property type="molecule type" value="Genomic_DNA"/>
</dbReference>
<evidence type="ECO:0000313" key="8">
    <source>
        <dbReference type="EMBL" id="CUN18334.1"/>
    </source>
</evidence>
<dbReference type="Gene3D" id="2.70.70.10">
    <property type="entry name" value="Glucose Permease (Domain IIA)"/>
    <property type="match status" value="1"/>
</dbReference>
<keyword evidence="4" id="KW-0788">Thiol protease</keyword>
<dbReference type="PANTHER" id="PTHR47053:SF1">
    <property type="entry name" value="MUREIN DD-ENDOPEPTIDASE MEPH-RELATED"/>
    <property type="match status" value="1"/>
</dbReference>
<dbReference type="GO" id="GO:0008234">
    <property type="term" value="F:cysteine-type peptidase activity"/>
    <property type="evidence" value="ECO:0007669"/>
    <property type="project" value="UniProtKB-KW"/>
</dbReference>
<feature type="region of interest" description="Disordered" evidence="5">
    <location>
        <begin position="1"/>
        <end position="232"/>
    </location>
</feature>
<evidence type="ECO:0000256" key="3">
    <source>
        <dbReference type="ARBA" id="ARBA00022801"/>
    </source>
</evidence>
<dbReference type="RefSeq" id="WP_055264212.1">
    <property type="nucleotide sequence ID" value="NZ_CYXV01000019.1"/>
</dbReference>
<keyword evidence="2" id="KW-0645">Protease</keyword>
<feature type="compositionally biased region" description="Basic residues" evidence="5">
    <location>
        <begin position="1"/>
        <end position="10"/>
    </location>
</feature>
<feature type="compositionally biased region" description="Basic and acidic residues" evidence="5">
    <location>
        <begin position="205"/>
        <end position="217"/>
    </location>
</feature>
<evidence type="ECO:0000259" key="7">
    <source>
        <dbReference type="PROSITE" id="PS51935"/>
    </source>
</evidence>
<dbReference type="Proteomes" id="UP000095495">
    <property type="component" value="Unassembled WGS sequence"/>
</dbReference>